<dbReference type="PROSITE" id="PS50110">
    <property type="entry name" value="RESPONSE_REGULATORY"/>
    <property type="match status" value="1"/>
</dbReference>
<dbReference type="EMBL" id="JANWTC010000001">
    <property type="protein sequence ID" value="MCS5478063.1"/>
    <property type="molecule type" value="Genomic_DNA"/>
</dbReference>
<evidence type="ECO:0000256" key="2">
    <source>
        <dbReference type="ARBA" id="ARBA00023015"/>
    </source>
</evidence>
<comment type="caution">
    <text evidence="8">The sequence shown here is derived from an EMBL/GenBank/DDBJ whole genome shotgun (WGS) entry which is preliminary data.</text>
</comment>
<feature type="domain" description="HTH luxR-type" evidence="6">
    <location>
        <begin position="148"/>
        <end position="213"/>
    </location>
</feature>
<keyword evidence="9" id="KW-1185">Reference proteome</keyword>
<dbReference type="CDD" id="cd06170">
    <property type="entry name" value="LuxR_C_like"/>
    <property type="match status" value="1"/>
</dbReference>
<evidence type="ECO:0000256" key="1">
    <source>
        <dbReference type="ARBA" id="ARBA00022553"/>
    </source>
</evidence>
<proteinExistence type="predicted"/>
<evidence type="ECO:0000256" key="5">
    <source>
        <dbReference type="PROSITE-ProRule" id="PRU00169"/>
    </source>
</evidence>
<accession>A0ABT2FS64</accession>
<dbReference type="PANTHER" id="PTHR43214">
    <property type="entry name" value="TWO-COMPONENT RESPONSE REGULATOR"/>
    <property type="match status" value="1"/>
</dbReference>
<dbReference type="SMART" id="SM00421">
    <property type="entry name" value="HTH_LUXR"/>
    <property type="match status" value="1"/>
</dbReference>
<dbReference type="PROSITE" id="PS50043">
    <property type="entry name" value="HTH_LUXR_2"/>
    <property type="match status" value="1"/>
</dbReference>
<name>A0ABT2FS64_9CORY</name>
<dbReference type="CDD" id="cd17535">
    <property type="entry name" value="REC_NarL-like"/>
    <property type="match status" value="1"/>
</dbReference>
<evidence type="ECO:0000313" key="9">
    <source>
        <dbReference type="Proteomes" id="UP001205965"/>
    </source>
</evidence>
<dbReference type="SUPFAM" id="SSF52172">
    <property type="entry name" value="CheY-like"/>
    <property type="match status" value="1"/>
</dbReference>
<dbReference type="InterPro" id="IPR016032">
    <property type="entry name" value="Sig_transdc_resp-reg_C-effctor"/>
</dbReference>
<dbReference type="PANTHER" id="PTHR43214:SF24">
    <property type="entry name" value="TRANSCRIPTIONAL REGULATORY PROTEIN NARL-RELATED"/>
    <property type="match status" value="1"/>
</dbReference>
<evidence type="ECO:0000259" key="7">
    <source>
        <dbReference type="PROSITE" id="PS50110"/>
    </source>
</evidence>
<dbReference type="InterPro" id="IPR058245">
    <property type="entry name" value="NreC/VraR/RcsB-like_REC"/>
</dbReference>
<protein>
    <submittedName>
        <fullName evidence="8">Response regulator transcription factor</fullName>
    </submittedName>
</protein>
<keyword evidence="2" id="KW-0805">Transcription regulation</keyword>
<dbReference type="PRINTS" id="PR00038">
    <property type="entry name" value="HTHLUXR"/>
</dbReference>
<dbReference type="InterPro" id="IPR039420">
    <property type="entry name" value="WalR-like"/>
</dbReference>
<dbReference type="SUPFAM" id="SSF46894">
    <property type="entry name" value="C-terminal effector domain of the bipartite response regulators"/>
    <property type="match status" value="1"/>
</dbReference>
<keyword evidence="1 5" id="KW-0597">Phosphoprotein</keyword>
<dbReference type="SMART" id="SM00448">
    <property type="entry name" value="REC"/>
    <property type="match status" value="1"/>
</dbReference>
<evidence type="ECO:0000313" key="8">
    <source>
        <dbReference type="EMBL" id="MCS5478063.1"/>
    </source>
</evidence>
<dbReference type="Gene3D" id="3.40.50.2300">
    <property type="match status" value="1"/>
</dbReference>
<dbReference type="Pfam" id="PF00072">
    <property type="entry name" value="Response_reg"/>
    <property type="match status" value="1"/>
</dbReference>
<dbReference type="RefSeq" id="WP_259426073.1">
    <property type="nucleotide sequence ID" value="NZ_JANWTC010000001.1"/>
</dbReference>
<dbReference type="InterPro" id="IPR011006">
    <property type="entry name" value="CheY-like_superfamily"/>
</dbReference>
<keyword evidence="4" id="KW-0804">Transcription</keyword>
<dbReference type="InterPro" id="IPR000792">
    <property type="entry name" value="Tscrpt_reg_LuxR_C"/>
</dbReference>
<feature type="domain" description="Response regulatory" evidence="7">
    <location>
        <begin position="3"/>
        <end position="119"/>
    </location>
</feature>
<dbReference type="Pfam" id="PF00196">
    <property type="entry name" value="GerE"/>
    <property type="match status" value="1"/>
</dbReference>
<evidence type="ECO:0000256" key="3">
    <source>
        <dbReference type="ARBA" id="ARBA00023125"/>
    </source>
</evidence>
<sequence length="215" mass="22786">MIRVLVADDEAMVRAGVVGIVQTDPDISVVAEAGDGIEALAGIRARSLDVVLLDIRMPGLSGLEVLAELRREGIEVPCLIVTTFGEDDYIAEAMRLGADGFVLKSGDPLELVMAVKALAGGGAFFSPQIARRLLLGRDRAELDRATHARALFDALTQREQEVLRLLGAGYANAEIAAELFLAEGTVKVHVSSILRSTGARNRVEAALIAVRAGES</sequence>
<evidence type="ECO:0000259" key="6">
    <source>
        <dbReference type="PROSITE" id="PS50043"/>
    </source>
</evidence>
<dbReference type="InterPro" id="IPR001789">
    <property type="entry name" value="Sig_transdc_resp-reg_receiver"/>
</dbReference>
<organism evidence="8 9">
    <name type="scientific">Corynebacterium lemuris</name>
    <dbReference type="NCBI Taxonomy" id="1859292"/>
    <lineage>
        <taxon>Bacteria</taxon>
        <taxon>Bacillati</taxon>
        <taxon>Actinomycetota</taxon>
        <taxon>Actinomycetes</taxon>
        <taxon>Mycobacteriales</taxon>
        <taxon>Corynebacteriaceae</taxon>
        <taxon>Corynebacterium</taxon>
    </lineage>
</organism>
<keyword evidence="3" id="KW-0238">DNA-binding</keyword>
<evidence type="ECO:0000256" key="4">
    <source>
        <dbReference type="ARBA" id="ARBA00023163"/>
    </source>
</evidence>
<dbReference type="Proteomes" id="UP001205965">
    <property type="component" value="Unassembled WGS sequence"/>
</dbReference>
<reference evidence="8 9" key="1">
    <citation type="submission" date="2022-08" db="EMBL/GenBank/DDBJ databases">
        <title>YIM 101645 draft genome.</title>
        <authorList>
            <person name="Chen X."/>
        </authorList>
    </citation>
    <scope>NUCLEOTIDE SEQUENCE [LARGE SCALE GENOMIC DNA]</scope>
    <source>
        <strain evidence="8 9">YIM 101645</strain>
    </source>
</reference>
<feature type="modified residue" description="4-aspartylphosphate" evidence="5">
    <location>
        <position position="54"/>
    </location>
</feature>
<gene>
    <name evidence="8" type="ORF">NYP18_00145</name>
</gene>